<evidence type="ECO:0000313" key="1">
    <source>
        <dbReference type="EMBL" id="TNV81866.1"/>
    </source>
</evidence>
<sequence>MVLIVKDFRNGVSICSKICYQDLLRGKLSSSRCISSIIFLSLNPSQAHWLLCQCSEFLILSILIRLQTTLDPRRNSLHQVMSHALWLDTRPDSGFSRYAPTNLLMRFSHLILVDYW</sequence>
<evidence type="ECO:0000313" key="2">
    <source>
        <dbReference type="Proteomes" id="UP000785679"/>
    </source>
</evidence>
<proteinExistence type="predicted"/>
<accession>A0A8J8NX76</accession>
<reference evidence="1" key="1">
    <citation type="submission" date="2019-06" db="EMBL/GenBank/DDBJ databases">
        <authorList>
            <person name="Zheng W."/>
        </authorList>
    </citation>
    <scope>NUCLEOTIDE SEQUENCE</scope>
    <source>
        <strain evidence="1">QDHG01</strain>
    </source>
</reference>
<dbReference type="AlphaFoldDB" id="A0A8J8NX76"/>
<gene>
    <name evidence="1" type="ORF">FGO68_gene8050</name>
</gene>
<comment type="caution">
    <text evidence="1">The sequence shown here is derived from an EMBL/GenBank/DDBJ whole genome shotgun (WGS) entry which is preliminary data.</text>
</comment>
<organism evidence="1 2">
    <name type="scientific">Halteria grandinella</name>
    <dbReference type="NCBI Taxonomy" id="5974"/>
    <lineage>
        <taxon>Eukaryota</taxon>
        <taxon>Sar</taxon>
        <taxon>Alveolata</taxon>
        <taxon>Ciliophora</taxon>
        <taxon>Intramacronucleata</taxon>
        <taxon>Spirotrichea</taxon>
        <taxon>Stichotrichia</taxon>
        <taxon>Sporadotrichida</taxon>
        <taxon>Halteriidae</taxon>
        <taxon>Halteria</taxon>
    </lineage>
</organism>
<dbReference type="EMBL" id="RRYP01005630">
    <property type="protein sequence ID" value="TNV81866.1"/>
    <property type="molecule type" value="Genomic_DNA"/>
</dbReference>
<keyword evidence="2" id="KW-1185">Reference proteome</keyword>
<dbReference type="Proteomes" id="UP000785679">
    <property type="component" value="Unassembled WGS sequence"/>
</dbReference>
<name>A0A8J8NX76_HALGN</name>
<protein>
    <submittedName>
        <fullName evidence="1">Uncharacterized protein</fullName>
    </submittedName>
</protein>